<sequence length="285" mass="29213">VRLAAHPATLCLQGLRHRFGRIDLGASTLTNDVLGPLFDLAGRTAIVTGGTRGIGLAIAEALVQCGANVCVASRKPEACAAAADNLRSLGGGAALGVPTHLGDLEAIDQLVAVTVDEFGGIDIVINNAANALALPLGEITPQAWAKSFSVNLQGPVFLVQAALPYLRKSQHAAILNMVSAGAFIFSPMVSMYSAAKAAMVSFTRSMAAEFAAQGIRVNALAPGSVDTDMVRGNPPEFIEAMKASALLQRIAAPSEMIGPALLLVSDAGSFITGQTLIADGGMVPR</sequence>
<dbReference type="InterPro" id="IPR020904">
    <property type="entry name" value="Sc_DH/Rdtase_CS"/>
</dbReference>
<dbReference type="PRINTS" id="PR00081">
    <property type="entry name" value="GDHRDH"/>
</dbReference>
<dbReference type="InterPro" id="IPR002347">
    <property type="entry name" value="SDR_fam"/>
</dbReference>
<evidence type="ECO:0000313" key="4">
    <source>
        <dbReference type="Proteomes" id="UP000241595"/>
    </source>
</evidence>
<dbReference type="Gene3D" id="3.40.50.720">
    <property type="entry name" value="NAD(P)-binding Rossmann-like Domain"/>
    <property type="match status" value="1"/>
</dbReference>
<accession>A0A2U3NGM9</accession>
<protein>
    <submittedName>
        <fullName evidence="3">NAD(P)-dependent dehydrogenase, short-chain alcohol dehydrogenase family</fullName>
    </submittedName>
</protein>
<gene>
    <name evidence="3" type="ORF">MTAB308_4082</name>
</gene>
<reference evidence="3 4" key="1">
    <citation type="submission" date="2017-01" db="EMBL/GenBank/DDBJ databases">
        <authorList>
            <consortium name="Urmite Genomes"/>
        </authorList>
    </citation>
    <scope>NUCLEOTIDE SEQUENCE [LARGE SCALE GENOMIC DNA]</scope>
    <source>
        <strain evidence="3 4">AB308</strain>
    </source>
</reference>
<dbReference type="EMBL" id="FTRV01000015">
    <property type="protein sequence ID" value="SPM30573.1"/>
    <property type="molecule type" value="Genomic_DNA"/>
</dbReference>
<dbReference type="Pfam" id="PF13561">
    <property type="entry name" value="adh_short_C2"/>
    <property type="match status" value="1"/>
</dbReference>
<name>A0A2U3NGM9_9MYCO</name>
<keyword evidence="2" id="KW-0560">Oxidoreductase</keyword>
<dbReference type="AlphaFoldDB" id="A0A2U3NGM9"/>
<dbReference type="PANTHER" id="PTHR43943:SF2">
    <property type="entry name" value="DEHYDROGENASE_REDUCTASE 4"/>
    <property type="match status" value="1"/>
</dbReference>
<proteinExistence type="inferred from homology"/>
<evidence type="ECO:0000313" key="3">
    <source>
        <dbReference type="EMBL" id="SPM30573.1"/>
    </source>
</evidence>
<keyword evidence="4" id="KW-1185">Reference proteome</keyword>
<dbReference type="FunFam" id="3.40.50.720:FF:000084">
    <property type="entry name" value="Short-chain dehydrogenase reductase"/>
    <property type="match status" value="1"/>
</dbReference>
<dbReference type="GO" id="GO:0016491">
    <property type="term" value="F:oxidoreductase activity"/>
    <property type="evidence" value="ECO:0007669"/>
    <property type="project" value="UniProtKB-KW"/>
</dbReference>
<dbReference type="PRINTS" id="PR00080">
    <property type="entry name" value="SDRFAMILY"/>
</dbReference>
<dbReference type="Proteomes" id="UP000241595">
    <property type="component" value="Unassembled WGS sequence"/>
</dbReference>
<comment type="similarity">
    <text evidence="1">Belongs to the short-chain dehydrogenases/reductases (SDR) family.</text>
</comment>
<dbReference type="InterPro" id="IPR036291">
    <property type="entry name" value="NAD(P)-bd_dom_sf"/>
</dbReference>
<evidence type="ECO:0000256" key="2">
    <source>
        <dbReference type="ARBA" id="ARBA00023002"/>
    </source>
</evidence>
<dbReference type="NCBIfam" id="NF005559">
    <property type="entry name" value="PRK07231.1"/>
    <property type="match status" value="1"/>
</dbReference>
<evidence type="ECO:0000256" key="1">
    <source>
        <dbReference type="ARBA" id="ARBA00006484"/>
    </source>
</evidence>
<dbReference type="CDD" id="cd05233">
    <property type="entry name" value="SDR_c"/>
    <property type="match status" value="1"/>
</dbReference>
<dbReference type="SUPFAM" id="SSF51735">
    <property type="entry name" value="NAD(P)-binding Rossmann-fold domains"/>
    <property type="match status" value="1"/>
</dbReference>
<organism evidence="3 4">
    <name type="scientific">Mycobacterium terramassiliense</name>
    <dbReference type="NCBI Taxonomy" id="1841859"/>
    <lineage>
        <taxon>Bacteria</taxon>
        <taxon>Bacillati</taxon>
        <taxon>Actinomycetota</taxon>
        <taxon>Actinomycetes</taxon>
        <taxon>Mycobacteriales</taxon>
        <taxon>Mycobacteriaceae</taxon>
        <taxon>Mycobacterium</taxon>
    </lineage>
</organism>
<dbReference type="PANTHER" id="PTHR43943">
    <property type="entry name" value="DEHYDROGENASE/REDUCTASE (SDR FAMILY) MEMBER 4"/>
    <property type="match status" value="1"/>
</dbReference>
<feature type="non-terminal residue" evidence="3">
    <location>
        <position position="1"/>
    </location>
</feature>
<dbReference type="STRING" id="1841859.GCA_900157385_04083"/>
<dbReference type="PROSITE" id="PS00061">
    <property type="entry name" value="ADH_SHORT"/>
    <property type="match status" value="1"/>
</dbReference>